<evidence type="ECO:0000256" key="2">
    <source>
        <dbReference type="SAM" id="MobiDB-lite"/>
    </source>
</evidence>
<evidence type="ECO:0000256" key="1">
    <source>
        <dbReference type="ARBA" id="ARBA00022737"/>
    </source>
</evidence>
<evidence type="ECO:0000313" key="5">
    <source>
        <dbReference type="EMBL" id="CAI0652862.1"/>
    </source>
</evidence>
<keyword evidence="6" id="KW-1185">Reference proteome</keyword>
<keyword evidence="1" id="KW-0677">Repeat</keyword>
<protein>
    <recommendedName>
        <fullName evidence="7">Fungal STAND N-terminal Goodbye domain-containing protein</fullName>
    </recommendedName>
</protein>
<feature type="compositionally biased region" description="Acidic residues" evidence="2">
    <location>
        <begin position="1472"/>
        <end position="1482"/>
    </location>
</feature>
<sequence>MPDKDKAVNGTAVVSDEDKKIGAILQEVRKRVTLMAENKNVKEKQITFKQELELKDIRTFLDGAHQAALKNESTTALRSAKTVFDRTLEGVQTIGSIVASAASFAVGEPANMCYNALTFVICVYQGYNGIFESLAQLLVGFVGFFGRFENYITIERLDIKLKLVACEQLNLFVDICDYALNLRHSTFLKAKAVVKIFLFKDDGVQGFMQRMQCLDKEESGLIQTETLAVAHNLDKTLQDSKNSLKDWTKTFEDWKEHVMKSLIEQLEDRVEQRAEKDTKKWKQMLVRVLVWPEEDLKVSSDEKVPTHVWESSWQRHMAKKTVEGAGGWLDSHKVFNDWAEGKTSDAVVLGIEGAEGTGKSQLTANIITRLKQKHGQSSPVAYYFLERDSKGDAASKSDTLATVTRSLIWQLAEPYLPFLKSAAGICDNKQVISDPFEMWKHILVENKDRANWNTTFFIILDGFIEEDHAKSLKKLLSLLKKSPDTCRKTRILLTGTSEWLAQLGPMKSMGLQTIKLGDENPKDIELFIEDRMNQMELLKDSSNNKVSQVRQRVVDALKKATGGDYRKLDTVLTEISEKENDQEIDSCLTRAGNAAAKQITAIMQKINRKSSPQEISDMNEMVIWVTYGRGLTPLQLEGALALKNRASATTKSATSEEPQTHEPPITLFTSLESKIKKRKFSLFDLTETAGQAVVTFAGSIDAEEAKKRLLKANEPHGDGEAQHFHPTEVDMIEHYLKTVCPDDVYKKFGFEEFLSQKRVRNQNRIFLDPGNAEITLALRCLQCLVEGSTEKTKLLHDYAADQLYHHLWAAEHRDPLDGSEKDGYLSMTDRDLRSRIGILLVQLFVQGHAIDSLFGLGRSFGDESKSVMAQRSFPQSWEPWIQADRGAHLMKTYFRDRAILQNINESDLAKAQSVANSNKTLPLLDSATKMALTSKYAQDPEEYDRFWNPTIDVIDAVETWSSNLATEKGPESVWEAHMAMILLRLNRNQDEHVTREHVETRARKAFNMDQENWKASYVLAEVTESEDEAVEILEGITKRLSANERWTGDTNRRKLLAEMYLDLGDKSWTDLPRQPRAIAAYSDSIKMDASHHQRYHNVISHYADRKLWKEIASLMEMLLKGPKQGLATPIGNLVAEWASFSSFNANIMQTVQALDRWDLLKAAYEEGIKAATDAWTTLWVRYNYGTALRKSPVTALQDEGLRIWETILDQEGLSRRTFVGRHASNLLVPKLMPIYTKGALAEAQGDLSISSSVSEFTFAGKIDRLSERFRSLRLNYRAQKNGLYFARYYFLTKQMQLAKASIKDLLEQSLDMMSNDDPSDDFICFWQLQTIFTTFEDDTNALAAWKMMAVAKREMYNEYFEELHQWQDKVARWEAQESPDVGRQNGAGVTAESEEGDRLAEVDATDEKSSTEMHVNAVVQEEKYISRVYGTDDRLLKQMEERIRARESEDLVDILFKSSCHHKDKPDNVESNSDDDSEDNDDECRYCDKSRIKSRKPAS</sequence>
<feature type="domain" description="Fungal STAND N-terminal Goodbye" evidence="3">
    <location>
        <begin position="46"/>
        <end position="151"/>
    </location>
</feature>
<evidence type="ECO:0000313" key="6">
    <source>
        <dbReference type="Proteomes" id="UP001152533"/>
    </source>
</evidence>
<dbReference type="InterPro" id="IPR056884">
    <property type="entry name" value="NPHP3-like_N"/>
</dbReference>
<feature type="region of interest" description="Disordered" evidence="2">
    <location>
        <begin position="1459"/>
        <end position="1499"/>
    </location>
</feature>
<dbReference type="PANTHER" id="PTHR10039">
    <property type="entry name" value="AMELOGENIN"/>
    <property type="match status" value="1"/>
</dbReference>
<feature type="compositionally biased region" description="Basic and acidic residues" evidence="2">
    <location>
        <begin position="1396"/>
        <end position="1411"/>
    </location>
</feature>
<dbReference type="InterPro" id="IPR031350">
    <property type="entry name" value="Goodbye_dom"/>
</dbReference>
<dbReference type="Pfam" id="PF24883">
    <property type="entry name" value="NPHP3_N"/>
    <property type="match status" value="1"/>
</dbReference>
<evidence type="ECO:0000259" key="3">
    <source>
        <dbReference type="Pfam" id="PF17109"/>
    </source>
</evidence>
<dbReference type="Pfam" id="PF17109">
    <property type="entry name" value="Goodbye"/>
    <property type="match status" value="1"/>
</dbReference>
<proteinExistence type="predicted"/>
<accession>A0A9W4S347</accession>
<organism evidence="5 6">
    <name type="scientific">Colletotrichum noveboracense</name>
    <dbReference type="NCBI Taxonomy" id="2664923"/>
    <lineage>
        <taxon>Eukaryota</taxon>
        <taxon>Fungi</taxon>
        <taxon>Dikarya</taxon>
        <taxon>Ascomycota</taxon>
        <taxon>Pezizomycotina</taxon>
        <taxon>Sordariomycetes</taxon>
        <taxon>Hypocreomycetidae</taxon>
        <taxon>Glomerellales</taxon>
        <taxon>Glomerellaceae</taxon>
        <taxon>Colletotrichum</taxon>
        <taxon>Colletotrichum gloeosporioides species complex</taxon>
    </lineage>
</organism>
<evidence type="ECO:0008006" key="7">
    <source>
        <dbReference type="Google" id="ProtNLM"/>
    </source>
</evidence>
<dbReference type="InterPro" id="IPR027417">
    <property type="entry name" value="P-loop_NTPase"/>
</dbReference>
<name>A0A9W4S347_9PEZI</name>
<dbReference type="PANTHER" id="PTHR10039:SF17">
    <property type="entry name" value="FUNGAL STAND N-TERMINAL GOODBYE DOMAIN-CONTAINING PROTEIN-RELATED"/>
    <property type="match status" value="1"/>
</dbReference>
<feature type="region of interest" description="Disordered" evidence="2">
    <location>
        <begin position="1377"/>
        <end position="1413"/>
    </location>
</feature>
<gene>
    <name evidence="5" type="ORF">CGXH109_LOCUS121523</name>
</gene>
<reference evidence="5" key="1">
    <citation type="submission" date="2022-08" db="EMBL/GenBank/DDBJ databases">
        <authorList>
            <person name="Giroux E."/>
            <person name="Giroux E."/>
        </authorList>
    </citation>
    <scope>NUCLEOTIDE SEQUENCE</scope>
    <source>
        <strain evidence="5">H1091258</strain>
    </source>
</reference>
<evidence type="ECO:0000259" key="4">
    <source>
        <dbReference type="Pfam" id="PF24883"/>
    </source>
</evidence>
<dbReference type="Gene3D" id="3.40.50.300">
    <property type="entry name" value="P-loop containing nucleotide triphosphate hydrolases"/>
    <property type="match status" value="1"/>
</dbReference>
<comment type="caution">
    <text evidence="5">The sequence shown here is derived from an EMBL/GenBank/DDBJ whole genome shotgun (WGS) entry which is preliminary data.</text>
</comment>
<dbReference type="Proteomes" id="UP001152533">
    <property type="component" value="Unassembled WGS sequence"/>
</dbReference>
<dbReference type="EMBL" id="CAMGZC010001463">
    <property type="protein sequence ID" value="CAI0652862.1"/>
    <property type="molecule type" value="Genomic_DNA"/>
</dbReference>
<feature type="domain" description="Nephrocystin 3-like N-terminal" evidence="4">
    <location>
        <begin position="324"/>
        <end position="494"/>
    </location>
</feature>